<dbReference type="CDD" id="cd07067">
    <property type="entry name" value="HP_PGM_like"/>
    <property type="match status" value="1"/>
</dbReference>
<evidence type="ECO:0000313" key="1">
    <source>
        <dbReference type="EMBL" id="KRM15961.1"/>
    </source>
</evidence>
<dbReference type="SUPFAM" id="SSF53254">
    <property type="entry name" value="Phosphoglycerate mutase-like"/>
    <property type="match status" value="1"/>
</dbReference>
<accession>A0A0R1WJM1</accession>
<name>A0A0R1WJM1_9LACO</name>
<dbReference type="Gene3D" id="3.40.50.1240">
    <property type="entry name" value="Phosphoglycerate mutase-like"/>
    <property type="match status" value="1"/>
</dbReference>
<dbReference type="PATRIC" id="fig|1423774.3.peg.896"/>
<keyword evidence="2" id="KW-1185">Reference proteome</keyword>
<dbReference type="Proteomes" id="UP000051302">
    <property type="component" value="Unassembled WGS sequence"/>
</dbReference>
<gene>
    <name evidence="1" type="ORF">FD31_GL000862</name>
</gene>
<dbReference type="EMBL" id="AZFV01000018">
    <property type="protein sequence ID" value="KRM15961.1"/>
    <property type="molecule type" value="Genomic_DNA"/>
</dbReference>
<sequence length="206" mass="23399">MGFSNLMTNLYFIRHAHTTLNGKRLFQGGQTNSELDEVGQQQLSDARVGMQASLPDNYLLVCSPLIRTKETAKGLHLKNNNLIFDERIKEIGFGTWEGRSLEDVKREFPEDVDRYYKNDPLMIPQNGESIQSVADRMVEAINYYAKSEYENVVFVSHGNSISIGLSALLLEGAPFRRILAIPNNVSLSKVVMDDQISLKYYSRIFK</sequence>
<dbReference type="GO" id="GO:0016791">
    <property type="term" value="F:phosphatase activity"/>
    <property type="evidence" value="ECO:0007669"/>
    <property type="project" value="TreeGrafter"/>
</dbReference>
<dbReference type="AlphaFoldDB" id="A0A0R1WJM1"/>
<proteinExistence type="predicted"/>
<dbReference type="GO" id="GO:0005737">
    <property type="term" value="C:cytoplasm"/>
    <property type="evidence" value="ECO:0007669"/>
    <property type="project" value="TreeGrafter"/>
</dbReference>
<dbReference type="STRING" id="1423774.FD31_GL000862"/>
<evidence type="ECO:0008006" key="3">
    <source>
        <dbReference type="Google" id="ProtNLM"/>
    </source>
</evidence>
<reference evidence="1 2" key="1">
    <citation type="journal article" date="2015" name="Genome Announc.">
        <title>Expanding the biotechnology potential of lactobacilli through comparative genomics of 213 strains and associated genera.</title>
        <authorList>
            <person name="Sun Z."/>
            <person name="Harris H.M."/>
            <person name="McCann A."/>
            <person name="Guo C."/>
            <person name="Argimon S."/>
            <person name="Zhang W."/>
            <person name="Yang X."/>
            <person name="Jeffery I.B."/>
            <person name="Cooney J.C."/>
            <person name="Kagawa T.F."/>
            <person name="Liu W."/>
            <person name="Song Y."/>
            <person name="Salvetti E."/>
            <person name="Wrobel A."/>
            <person name="Rasinkangas P."/>
            <person name="Parkhill J."/>
            <person name="Rea M.C."/>
            <person name="O'Sullivan O."/>
            <person name="Ritari J."/>
            <person name="Douillard F.P."/>
            <person name="Paul Ross R."/>
            <person name="Yang R."/>
            <person name="Briner A.E."/>
            <person name="Felis G.E."/>
            <person name="de Vos W.M."/>
            <person name="Barrangou R."/>
            <person name="Klaenhammer T.R."/>
            <person name="Caufield P.W."/>
            <person name="Cui Y."/>
            <person name="Zhang H."/>
            <person name="O'Toole P.W."/>
        </authorList>
    </citation>
    <scope>NUCLEOTIDE SEQUENCE [LARGE SCALE GENOMIC DNA]</scope>
    <source>
        <strain evidence="1 2">DSM 16982</strain>
    </source>
</reference>
<dbReference type="Pfam" id="PF00300">
    <property type="entry name" value="His_Phos_1"/>
    <property type="match status" value="1"/>
</dbReference>
<comment type="caution">
    <text evidence="1">The sequence shown here is derived from an EMBL/GenBank/DDBJ whole genome shotgun (WGS) entry which is preliminary data.</text>
</comment>
<dbReference type="InterPro" id="IPR029033">
    <property type="entry name" value="His_PPase_superfam"/>
</dbReference>
<dbReference type="PANTHER" id="PTHR48100:SF1">
    <property type="entry name" value="HISTIDINE PHOSPHATASE FAMILY PROTEIN-RELATED"/>
    <property type="match status" value="1"/>
</dbReference>
<dbReference type="SMART" id="SM00855">
    <property type="entry name" value="PGAM"/>
    <property type="match status" value="1"/>
</dbReference>
<dbReference type="PANTHER" id="PTHR48100">
    <property type="entry name" value="BROAD-SPECIFICITY PHOSPHATASE YOR283W-RELATED"/>
    <property type="match status" value="1"/>
</dbReference>
<dbReference type="InterPro" id="IPR050275">
    <property type="entry name" value="PGM_Phosphatase"/>
</dbReference>
<evidence type="ECO:0000313" key="2">
    <source>
        <dbReference type="Proteomes" id="UP000051302"/>
    </source>
</evidence>
<dbReference type="InterPro" id="IPR013078">
    <property type="entry name" value="His_Pase_superF_clade-1"/>
</dbReference>
<protein>
    <recommendedName>
        <fullName evidence="3">Phosphoglycerate mutase</fullName>
    </recommendedName>
</protein>
<organism evidence="1 2">
    <name type="scientific">Companilactobacillus nantensis DSM 16982</name>
    <dbReference type="NCBI Taxonomy" id="1423774"/>
    <lineage>
        <taxon>Bacteria</taxon>
        <taxon>Bacillati</taxon>
        <taxon>Bacillota</taxon>
        <taxon>Bacilli</taxon>
        <taxon>Lactobacillales</taxon>
        <taxon>Lactobacillaceae</taxon>
        <taxon>Companilactobacillus</taxon>
    </lineage>
</organism>